<dbReference type="GO" id="GO:0030127">
    <property type="term" value="C:COPII vesicle coat"/>
    <property type="evidence" value="ECO:0007669"/>
    <property type="project" value="TreeGrafter"/>
</dbReference>
<feature type="region of interest" description="Disordered" evidence="10">
    <location>
        <begin position="544"/>
        <end position="585"/>
    </location>
</feature>
<evidence type="ECO:0000256" key="10">
    <source>
        <dbReference type="SAM" id="MobiDB-lite"/>
    </source>
</evidence>
<feature type="domain" description="Sec16 Sec23-binding" evidence="11">
    <location>
        <begin position="599"/>
        <end position="740"/>
    </location>
</feature>
<feature type="region of interest" description="Disordered" evidence="10">
    <location>
        <begin position="502"/>
        <end position="525"/>
    </location>
</feature>
<dbReference type="InterPro" id="IPR024298">
    <property type="entry name" value="Sec16_Sec23-bd"/>
</dbReference>
<dbReference type="OMA" id="WLERPCG"/>
<name>A0A078ASR0_STYLE</name>
<feature type="compositionally biased region" description="Polar residues" evidence="10">
    <location>
        <begin position="1096"/>
        <end position="1139"/>
    </location>
</feature>
<evidence type="ECO:0000256" key="5">
    <source>
        <dbReference type="ARBA" id="ARBA00022737"/>
    </source>
</evidence>
<organism evidence="12 13">
    <name type="scientific">Stylonychia lemnae</name>
    <name type="common">Ciliate</name>
    <dbReference type="NCBI Taxonomy" id="5949"/>
    <lineage>
        <taxon>Eukaryota</taxon>
        <taxon>Sar</taxon>
        <taxon>Alveolata</taxon>
        <taxon>Ciliophora</taxon>
        <taxon>Intramacronucleata</taxon>
        <taxon>Spirotrichea</taxon>
        <taxon>Stichotrichia</taxon>
        <taxon>Sporadotrichida</taxon>
        <taxon>Oxytrichidae</taxon>
        <taxon>Stylonychinae</taxon>
        <taxon>Stylonychia</taxon>
    </lineage>
</organism>
<dbReference type="PROSITE" id="PS50082">
    <property type="entry name" value="WD_REPEATS_2"/>
    <property type="match status" value="1"/>
</dbReference>
<dbReference type="InterPro" id="IPR001680">
    <property type="entry name" value="WD40_rpt"/>
</dbReference>
<feature type="region of interest" description="Disordered" evidence="10">
    <location>
        <begin position="927"/>
        <end position="952"/>
    </location>
</feature>
<dbReference type="PANTHER" id="PTHR13923">
    <property type="entry name" value="SEC31-RELATED PROTEIN"/>
    <property type="match status" value="1"/>
</dbReference>
<dbReference type="GO" id="GO:0070971">
    <property type="term" value="C:endoplasmic reticulum exit site"/>
    <property type="evidence" value="ECO:0007669"/>
    <property type="project" value="TreeGrafter"/>
</dbReference>
<sequence>MQVCSLEQCGVPVWSTSSLTRDLLATGTWTGSQNEQNSLLRIHSYDVNKGINLLGQTLSPAKFASLDWSDYKDEYGIIAGGMGDGAITLWDARKILDSGNNDQQLKMGKGCVSAANIHNGVSVGSIEFNPHKKNLLASGGSEVLIQDITHNIKSPNVFKPGVPNYHQGSRITSISWNRVVSHILASASENGKIVVWDLKINKSIFTFTEPSQTSGGADYDFDYFGGSGMDQQHTQQRQQQQKSRETTMVWNPEIPTQFLMANDDDQNPSFYIWDLRNPDYPVATFSDIHYNGILSASWCLTDSNMVVSSAKDFRTVVVNFKTGEQILEFPTQAQYKKLSWSKPLKGKIAAMDSEGNSQILSLHPEGMYSQPEQTFSVPIVNPQTNTSYAPKWLQPRCGARFGFGNRLVTFGAGQGSLIKVHHTPINPSLASRIQAFDNAIETLELTQLLDQKIAESQNDYDKMEYTVMKCIYRKKYDDLQKMFGFDQKKIVHEVEKYLGKRLQKPNQDSQQVQAQTVQAKQTPQFSTMTAESAAKFFEELGAGSQAKQNNQATNNNNNEEQKLGDDQTLEQAQSNRQQQFITETISKNSNWDEGAEGIIKRNLLIGNLEYAADVALKAGRTAEALLIAQAGGQQLFDRIKEEYFALNKDSYVKLFVKSIVNDDFKELVSTQALHHKSANWKESLSYLLSYQEKEEMQNLVRELADELLNKKKDINSAIACYMVAQSIDVAVDLWKKRAQFYIKKGMDRHEALFQLFEKCILFKTVCKSTIPLLEQDLIQCDMSDYMAHENLKHLAIKYLEICDPKQSNVAITKNRIFNSNSHKNPMGQRPQPPFQVEQVRVQMSILVQQQQQQQTRKVGGPNVNQAQQNTAQQQRGVGQLPNQQNQPIRQQQPLNQPHIRQQQPQPINHQNAQLNNNQQQHINQVPIHQQHQPQPLQNQPRPRANLPNVGLNDPALRANFGYNEARQIPLSGAQNQIPQQNPQNQSWNQNNQPQQFNQPDYQQMNKAPNQNLIRGPAPVNFNDNNQQVRPTIFNPTQQNKIEDDKQTVPPPIKNLQQSQPKQQIRPPPIGIRPPIQQNIQQQQQHHHQIQQPPLQNTIVDQGRPVSSHQTNINQSQRSAPLPTQNQLGNQVPPMQQQRTDIPPQGNPPPRVENISQNRPLGNPPGPLGSGPRPRMPPVGNQMHRPPIGLNQPPLQQVNQQLPPQLGNVPPPMNQPPIGGPRPMGQPRPTMNASASQQQLMGAGSGGSADASSQEVVQSLANLFSVYTQMNQKVKSETEFKYNILRDRLIENQISPVVVGFLKGMTSAVERNDFNTALNIHKELVKKTWEESKDWANALKVLVSFKQRFAQ</sequence>
<proteinExistence type="inferred from homology"/>
<comment type="similarity">
    <text evidence="2">Belongs to the WD repeat SEC31 family.</text>
</comment>
<feature type="compositionally biased region" description="Polar residues" evidence="10">
    <location>
        <begin position="1021"/>
        <end position="1039"/>
    </location>
</feature>
<feature type="repeat" description="WD" evidence="9">
    <location>
        <begin position="164"/>
        <end position="206"/>
    </location>
</feature>
<evidence type="ECO:0000313" key="12">
    <source>
        <dbReference type="EMBL" id="CDW85219.1"/>
    </source>
</evidence>
<feature type="region of interest" description="Disordered" evidence="10">
    <location>
        <begin position="975"/>
        <end position="1249"/>
    </location>
</feature>
<feature type="compositionally biased region" description="Low complexity" evidence="10">
    <location>
        <begin position="1072"/>
        <end position="1095"/>
    </location>
</feature>
<feature type="compositionally biased region" description="Low complexity" evidence="10">
    <location>
        <begin position="863"/>
        <end position="904"/>
    </location>
</feature>
<gene>
    <name evidence="12" type="primary">Contig18331.g19471</name>
    <name evidence="12" type="ORF">STYLEM_14292</name>
</gene>
<comment type="subcellular location">
    <subcellularLocation>
        <location evidence="1">Endoplasmic reticulum</location>
    </subcellularLocation>
</comment>
<dbReference type="InterPro" id="IPR015943">
    <property type="entry name" value="WD40/YVTN_repeat-like_dom_sf"/>
</dbReference>
<dbReference type="Gene3D" id="1.25.40.1030">
    <property type="match status" value="1"/>
</dbReference>
<dbReference type="InterPro" id="IPR036322">
    <property type="entry name" value="WD40_repeat_dom_sf"/>
</dbReference>
<dbReference type="InterPro" id="IPR019775">
    <property type="entry name" value="WD40_repeat_CS"/>
</dbReference>
<evidence type="ECO:0000256" key="2">
    <source>
        <dbReference type="ARBA" id="ARBA00009358"/>
    </source>
</evidence>
<evidence type="ECO:0000256" key="9">
    <source>
        <dbReference type="PROSITE-ProRule" id="PRU00221"/>
    </source>
</evidence>
<feature type="compositionally biased region" description="Polar residues" evidence="10">
    <location>
        <begin position="1228"/>
        <end position="1239"/>
    </location>
</feature>
<keyword evidence="8" id="KW-0653">Protein transport</keyword>
<protein>
    <submittedName>
        <fullName evidence="12">Protein transport protein</fullName>
    </submittedName>
</protein>
<feature type="compositionally biased region" description="Low complexity" evidence="10">
    <location>
        <begin position="975"/>
        <end position="1005"/>
    </location>
</feature>
<feature type="compositionally biased region" description="Low complexity" evidence="10">
    <location>
        <begin position="545"/>
        <end position="558"/>
    </location>
</feature>
<evidence type="ECO:0000259" key="11">
    <source>
        <dbReference type="Pfam" id="PF12931"/>
    </source>
</evidence>
<dbReference type="Gene3D" id="2.130.10.10">
    <property type="entry name" value="YVTN repeat-like/Quinoprotein amine dehydrogenase"/>
    <property type="match status" value="1"/>
</dbReference>
<evidence type="ECO:0000256" key="7">
    <source>
        <dbReference type="ARBA" id="ARBA00022892"/>
    </source>
</evidence>
<reference evidence="12 13" key="1">
    <citation type="submission" date="2014-06" db="EMBL/GenBank/DDBJ databases">
        <authorList>
            <person name="Swart Estienne"/>
        </authorList>
    </citation>
    <scope>NUCLEOTIDE SEQUENCE [LARGE SCALE GENOMIC DNA]</scope>
    <source>
        <strain evidence="12 13">130c</strain>
    </source>
</reference>
<keyword evidence="13" id="KW-1185">Reference proteome</keyword>
<evidence type="ECO:0000256" key="3">
    <source>
        <dbReference type="ARBA" id="ARBA00022448"/>
    </source>
</evidence>
<keyword evidence="4 9" id="KW-0853">WD repeat</keyword>
<dbReference type="GO" id="GO:0090110">
    <property type="term" value="P:COPII-coated vesicle cargo loading"/>
    <property type="evidence" value="ECO:0007669"/>
    <property type="project" value="TreeGrafter"/>
</dbReference>
<dbReference type="InterPro" id="IPR040251">
    <property type="entry name" value="SEC31-like"/>
</dbReference>
<keyword evidence="6" id="KW-0256">Endoplasmic reticulum</keyword>
<feature type="region of interest" description="Disordered" evidence="10">
    <location>
        <begin position="852"/>
        <end position="904"/>
    </location>
</feature>
<dbReference type="OrthoDB" id="542917at2759"/>
<dbReference type="SUPFAM" id="SSF50978">
    <property type="entry name" value="WD40 repeat-like"/>
    <property type="match status" value="1"/>
</dbReference>
<dbReference type="GO" id="GO:0005198">
    <property type="term" value="F:structural molecule activity"/>
    <property type="evidence" value="ECO:0007669"/>
    <property type="project" value="TreeGrafter"/>
</dbReference>
<dbReference type="PROSITE" id="PS00678">
    <property type="entry name" value="WD_REPEATS_1"/>
    <property type="match status" value="1"/>
</dbReference>
<dbReference type="InParanoid" id="A0A078ASR0"/>
<dbReference type="Gene3D" id="1.20.940.10">
    <property type="entry name" value="Functional domain of the splicing factor Prp18"/>
    <property type="match status" value="1"/>
</dbReference>
<evidence type="ECO:0000313" key="13">
    <source>
        <dbReference type="Proteomes" id="UP000039865"/>
    </source>
</evidence>
<evidence type="ECO:0000256" key="6">
    <source>
        <dbReference type="ARBA" id="ARBA00022824"/>
    </source>
</evidence>
<keyword evidence="7" id="KW-0931">ER-Golgi transport</keyword>
<evidence type="ECO:0000256" key="4">
    <source>
        <dbReference type="ARBA" id="ARBA00022574"/>
    </source>
</evidence>
<feature type="compositionally biased region" description="Low complexity" evidence="10">
    <location>
        <begin position="927"/>
        <end position="945"/>
    </location>
</feature>
<dbReference type="SMART" id="SM00320">
    <property type="entry name" value="WD40"/>
    <property type="match status" value="3"/>
</dbReference>
<feature type="compositionally biased region" description="Low complexity" evidence="10">
    <location>
        <begin position="1189"/>
        <end position="1205"/>
    </location>
</feature>
<dbReference type="GO" id="GO:0007029">
    <property type="term" value="P:endoplasmic reticulum organization"/>
    <property type="evidence" value="ECO:0007669"/>
    <property type="project" value="TreeGrafter"/>
</dbReference>
<dbReference type="EMBL" id="CCKQ01013546">
    <property type="protein sequence ID" value="CDW85219.1"/>
    <property type="molecule type" value="Genomic_DNA"/>
</dbReference>
<feature type="compositionally biased region" description="Pro residues" evidence="10">
    <location>
        <begin position="1208"/>
        <end position="1225"/>
    </location>
</feature>
<dbReference type="Pfam" id="PF12931">
    <property type="entry name" value="TPR_Sec16"/>
    <property type="match status" value="1"/>
</dbReference>
<feature type="compositionally biased region" description="Polar residues" evidence="10">
    <location>
        <begin position="569"/>
        <end position="585"/>
    </location>
</feature>
<dbReference type="FunCoup" id="A0A078ASR0">
    <property type="interactions" value="139"/>
</dbReference>
<dbReference type="GO" id="GO:0015031">
    <property type="term" value="P:protein transport"/>
    <property type="evidence" value="ECO:0007669"/>
    <property type="project" value="UniProtKB-KW"/>
</dbReference>
<accession>A0A078ASR0</accession>
<evidence type="ECO:0000256" key="1">
    <source>
        <dbReference type="ARBA" id="ARBA00004240"/>
    </source>
</evidence>
<feature type="compositionally biased region" description="Low complexity" evidence="10">
    <location>
        <begin position="510"/>
        <end position="524"/>
    </location>
</feature>
<keyword evidence="3" id="KW-0813">Transport</keyword>
<dbReference type="PANTHER" id="PTHR13923:SF11">
    <property type="entry name" value="SECRETORY 31, ISOFORM D"/>
    <property type="match status" value="1"/>
</dbReference>
<keyword evidence="5" id="KW-0677">Repeat</keyword>
<dbReference type="Proteomes" id="UP000039865">
    <property type="component" value="Unassembled WGS sequence"/>
</dbReference>
<evidence type="ECO:0000256" key="8">
    <source>
        <dbReference type="ARBA" id="ARBA00022927"/>
    </source>
</evidence>